<sequence>MTGNGTREDRIGRIILVPGLFEPRVAFAPLRHRLRRNCRRVEYFPDRVAFRSLEQSVQRMINLIRPTDDDDAIGIVTHSFGDWVTRQALARSEDHAVTRLVSVAPVMRSGLIPIALHACSGNLIPEIRVMMDSSQAAANLDCGRTAGGGDRVKRLVIWAKADESVRPVSLEHLSGIRVERVAATHLTVIIQPNVLKMIERFLFPDGIPDRRQLQDGENPSH</sequence>
<gene>
    <name evidence="1" type="ORF">FYK55_13580</name>
</gene>
<dbReference type="InterPro" id="IPR029058">
    <property type="entry name" value="AB_hydrolase_fold"/>
</dbReference>
<dbReference type="RefSeq" id="WP_150076980.1">
    <property type="nucleotide sequence ID" value="NZ_VWOX01000007.1"/>
</dbReference>
<reference evidence="1 2" key="1">
    <citation type="submission" date="2019-08" db="EMBL/GenBank/DDBJ databases">
        <authorList>
            <person name="Dhanesh K."/>
            <person name="Kumar G."/>
            <person name="Sasikala C."/>
            <person name="Venkata Ramana C."/>
        </authorList>
    </citation>
    <scope>NUCLEOTIDE SEQUENCE [LARGE SCALE GENOMIC DNA]</scope>
    <source>
        <strain evidence="1 2">JC645</strain>
    </source>
</reference>
<dbReference type="Proteomes" id="UP000324479">
    <property type="component" value="Unassembled WGS sequence"/>
</dbReference>
<comment type="caution">
    <text evidence="1">The sequence shown here is derived from an EMBL/GenBank/DDBJ whole genome shotgun (WGS) entry which is preliminary data.</text>
</comment>
<accession>A0A5M6D7D3</accession>
<dbReference type="EMBL" id="VWOX01000007">
    <property type="protein sequence ID" value="KAA5542566.1"/>
    <property type="molecule type" value="Genomic_DNA"/>
</dbReference>
<evidence type="ECO:0000313" key="1">
    <source>
        <dbReference type="EMBL" id="KAA5542566.1"/>
    </source>
</evidence>
<protein>
    <recommendedName>
        <fullName evidence="3">Alpha/beta hydrolase</fullName>
    </recommendedName>
</protein>
<proteinExistence type="predicted"/>
<dbReference type="SUPFAM" id="SSF53474">
    <property type="entry name" value="alpha/beta-Hydrolases"/>
    <property type="match status" value="1"/>
</dbReference>
<evidence type="ECO:0008006" key="3">
    <source>
        <dbReference type="Google" id="ProtNLM"/>
    </source>
</evidence>
<evidence type="ECO:0000313" key="2">
    <source>
        <dbReference type="Proteomes" id="UP000324479"/>
    </source>
</evidence>
<dbReference type="AlphaFoldDB" id="A0A5M6D7D3"/>
<keyword evidence="2" id="KW-1185">Reference proteome</keyword>
<organism evidence="1 2">
    <name type="scientific">Roseiconus nitratireducens</name>
    <dbReference type="NCBI Taxonomy" id="2605748"/>
    <lineage>
        <taxon>Bacteria</taxon>
        <taxon>Pseudomonadati</taxon>
        <taxon>Planctomycetota</taxon>
        <taxon>Planctomycetia</taxon>
        <taxon>Pirellulales</taxon>
        <taxon>Pirellulaceae</taxon>
        <taxon>Roseiconus</taxon>
    </lineage>
</organism>
<dbReference type="Gene3D" id="3.40.50.1820">
    <property type="entry name" value="alpha/beta hydrolase"/>
    <property type="match status" value="1"/>
</dbReference>
<name>A0A5M6D7D3_9BACT</name>